<proteinExistence type="predicted"/>
<gene>
    <name evidence="4" type="ORF">I0C86_13105</name>
</gene>
<keyword evidence="1" id="KW-0732">Signal</keyword>
<dbReference type="SUPFAM" id="SSF51261">
    <property type="entry name" value="Duplicated hybrid motif"/>
    <property type="match status" value="1"/>
</dbReference>
<name>A0ABS0GV60_9ACTN</name>
<sequence length="262" mass="26997">MERTWHHRTVAALLSPSLALLPVLVGSSGQPRQPRGTAVAADRAVAEADTVRTVVAAEPRRVAPVRTGFRWPLDGTPRVVRRFDPPPQPWQRGHRGVDLGAPSGAVVRATGPGVVHFAGTVAGRPVVSVSHAGGLRSTYEPVRSAVAAGDQVGPGDPLGVLLAGHPGCAGAACLHWGLRRGDEYLDPLLLLGLGRVRLLPVPSVLPVGAGMMVPSVLPVGAGTAVRTGWRAGPAGVRRAARTPPPGCRPGRTAAATLGPARR</sequence>
<accession>A0ABS0GV60</accession>
<dbReference type="PANTHER" id="PTHR21666:SF289">
    <property type="entry name" value="L-ALA--D-GLU ENDOPEPTIDASE"/>
    <property type="match status" value="1"/>
</dbReference>
<evidence type="ECO:0000313" key="5">
    <source>
        <dbReference type="Proteomes" id="UP000638560"/>
    </source>
</evidence>
<organism evidence="4 5">
    <name type="scientific">Plantactinospora alkalitolerans</name>
    <dbReference type="NCBI Taxonomy" id="2789879"/>
    <lineage>
        <taxon>Bacteria</taxon>
        <taxon>Bacillati</taxon>
        <taxon>Actinomycetota</taxon>
        <taxon>Actinomycetes</taxon>
        <taxon>Micromonosporales</taxon>
        <taxon>Micromonosporaceae</taxon>
        <taxon>Plantactinospora</taxon>
    </lineage>
</organism>
<dbReference type="CDD" id="cd12797">
    <property type="entry name" value="M23_peptidase"/>
    <property type="match status" value="1"/>
</dbReference>
<evidence type="ECO:0000259" key="3">
    <source>
        <dbReference type="Pfam" id="PF01551"/>
    </source>
</evidence>
<feature type="region of interest" description="Disordered" evidence="2">
    <location>
        <begin position="232"/>
        <end position="262"/>
    </location>
</feature>
<reference evidence="4 5" key="1">
    <citation type="submission" date="2020-11" db="EMBL/GenBank/DDBJ databases">
        <title>A novel isolate from a Black sea contaminated sediment with potential to produce alkanes: Plantactinospora alkalitolerans sp. nov.</title>
        <authorList>
            <person name="Carro L."/>
            <person name="Veyisoglu A."/>
            <person name="Guven K."/>
            <person name="Schumann P."/>
            <person name="Klenk H.-P."/>
            <person name="Sahin N."/>
        </authorList>
    </citation>
    <scope>NUCLEOTIDE SEQUENCE [LARGE SCALE GENOMIC DNA]</scope>
    <source>
        <strain evidence="4 5">S1510</strain>
    </source>
</reference>
<dbReference type="EMBL" id="JADPUN010000138">
    <property type="protein sequence ID" value="MBF9129893.1"/>
    <property type="molecule type" value="Genomic_DNA"/>
</dbReference>
<evidence type="ECO:0000256" key="1">
    <source>
        <dbReference type="ARBA" id="ARBA00022729"/>
    </source>
</evidence>
<comment type="caution">
    <text evidence="4">The sequence shown here is derived from an EMBL/GenBank/DDBJ whole genome shotgun (WGS) entry which is preliminary data.</text>
</comment>
<dbReference type="InterPro" id="IPR011055">
    <property type="entry name" value="Dup_hybrid_motif"/>
</dbReference>
<dbReference type="PANTHER" id="PTHR21666">
    <property type="entry name" value="PEPTIDASE-RELATED"/>
    <property type="match status" value="1"/>
</dbReference>
<keyword evidence="5" id="KW-1185">Reference proteome</keyword>
<dbReference type="InterPro" id="IPR050570">
    <property type="entry name" value="Cell_wall_metabolism_enzyme"/>
</dbReference>
<dbReference type="InterPro" id="IPR016047">
    <property type="entry name" value="M23ase_b-sheet_dom"/>
</dbReference>
<evidence type="ECO:0000256" key="2">
    <source>
        <dbReference type="SAM" id="MobiDB-lite"/>
    </source>
</evidence>
<protein>
    <submittedName>
        <fullName evidence="4">M23 family metallopeptidase</fullName>
    </submittedName>
</protein>
<dbReference type="Pfam" id="PF01551">
    <property type="entry name" value="Peptidase_M23"/>
    <property type="match status" value="1"/>
</dbReference>
<evidence type="ECO:0000313" key="4">
    <source>
        <dbReference type="EMBL" id="MBF9129893.1"/>
    </source>
</evidence>
<dbReference type="Gene3D" id="2.70.70.10">
    <property type="entry name" value="Glucose Permease (Domain IIA)"/>
    <property type="match status" value="1"/>
</dbReference>
<feature type="domain" description="M23ase beta-sheet core" evidence="3">
    <location>
        <begin position="93"/>
        <end position="187"/>
    </location>
</feature>
<dbReference type="Proteomes" id="UP000638560">
    <property type="component" value="Unassembled WGS sequence"/>
</dbReference>